<organism evidence="1 2">
    <name type="scientific">Borrelia miyamotoi</name>
    <dbReference type="NCBI Taxonomy" id="47466"/>
    <lineage>
        <taxon>Bacteria</taxon>
        <taxon>Pseudomonadati</taxon>
        <taxon>Spirochaetota</taxon>
        <taxon>Spirochaetia</taxon>
        <taxon>Spirochaetales</taxon>
        <taxon>Borreliaceae</taxon>
        <taxon>Borrelia</taxon>
    </lineage>
</organism>
<dbReference type="RefSeq" id="WP_271371759.1">
    <property type="nucleotide sequence ID" value="NZ_CP024348.2"/>
</dbReference>
<sequence length="55" mass="6194">MEEEKPNDALENNFHITSACCPSLKLSNVLSFILLKYLYTTCLKVSLFCVISLPV</sequence>
<accession>A0ABY7VN14</accession>
<geneLocation type="plasmid" evidence="1 2">
    <name>pYekat-1-lp64</name>
</geneLocation>
<proteinExistence type="predicted"/>
<protein>
    <submittedName>
        <fullName evidence="1">Uncharacterized protein</fullName>
    </submittedName>
</protein>
<dbReference type="Proteomes" id="UP000230633">
    <property type="component" value="Plasmid pYekat-1-lp64"/>
</dbReference>
<dbReference type="EMBL" id="CP024348">
    <property type="protein sequence ID" value="WDE71793.1"/>
    <property type="molecule type" value="Genomic_DNA"/>
</dbReference>
<evidence type="ECO:0000313" key="2">
    <source>
        <dbReference type="Proteomes" id="UP000230633"/>
    </source>
</evidence>
<name>A0ABY7VN14_9SPIR</name>
<keyword evidence="1" id="KW-0614">Plasmid</keyword>
<evidence type="ECO:0000313" key="1">
    <source>
        <dbReference type="EMBL" id="WDE71793.1"/>
    </source>
</evidence>
<reference evidence="1" key="1">
    <citation type="submission" date="2022-12" db="EMBL/GenBank/DDBJ databases">
        <title>Whole genome sequencing of Borrelia miyamotoi strains isolated at the Russian territory.</title>
        <authorList>
            <person name="Kuleshov K.V."/>
            <person name="Platonov A.E."/>
            <person name="Goptar I.A."/>
            <person name="Shipulin G.A."/>
            <person name="Markelov M.L."/>
            <person name="Koetsveld J."/>
            <person name="Kolyasnikova N.M."/>
            <person name="Sarksyan D.S."/>
            <person name="Toporkova M.G."/>
            <person name="Hovius J.W."/>
        </authorList>
    </citation>
    <scope>NUCLEOTIDE SEQUENCE</scope>
    <source>
        <strain evidence="1">Yekat-1</strain>
    </source>
</reference>
<gene>
    <name evidence="1" type="ORF">CNO13_07340</name>
</gene>
<keyword evidence="2" id="KW-1185">Reference proteome</keyword>